<dbReference type="Proteomes" id="UP000192085">
    <property type="component" value="Chromosome"/>
</dbReference>
<dbReference type="AlphaFoldDB" id="A0A1V0NIG8"/>
<sequence>MGTYQITHVRVSDNNATSTEKITDVRLAGNYADCTVAQIIKYLENNNDFFYTTAYQTAKSFIEVATSSLGNKYIRTKANYTTKDNLLSLPRF</sequence>
<evidence type="ECO:0000313" key="1">
    <source>
        <dbReference type="EMBL" id="ARD99669.1"/>
    </source>
</evidence>
<dbReference type="EMBL" id="CP015897">
    <property type="protein sequence ID" value="ARD99669.1"/>
    <property type="molecule type" value="Genomic_DNA"/>
</dbReference>
<protein>
    <submittedName>
        <fullName evidence="1">Prophage protein</fullName>
    </submittedName>
</protein>
<reference evidence="1 2" key="1">
    <citation type="journal article" date="2017" name="BMC Genomics">
        <title>Comparative and functional genomics of the Lactococcus lactis taxon; insights into evolution and niche adaptation.</title>
        <authorList>
            <person name="Kelleher P."/>
            <person name="Bottacini F."/>
            <person name="Mahony J."/>
            <person name="Kilcawley K.N."/>
            <person name="van Sinderen D."/>
        </authorList>
    </citation>
    <scope>NUCLEOTIDE SEQUENCE [LARGE SCALE GENOMIC DNA]</scope>
    <source>
        <strain evidence="1 2">275</strain>
    </source>
</reference>
<dbReference type="RefSeq" id="WP_014570755.1">
    <property type="nucleotide sequence ID" value="NZ_CAKMCT010000019.1"/>
</dbReference>
<proteinExistence type="predicted"/>
<organism evidence="1 2">
    <name type="scientific">Lactococcus lactis subsp. lactis</name>
    <name type="common">Streptococcus lactis</name>
    <dbReference type="NCBI Taxonomy" id="1360"/>
    <lineage>
        <taxon>Bacteria</taxon>
        <taxon>Bacillati</taxon>
        <taxon>Bacillota</taxon>
        <taxon>Bacilli</taxon>
        <taxon>Lactobacillales</taxon>
        <taxon>Streptococcaceae</taxon>
        <taxon>Lactococcus</taxon>
    </lineage>
</organism>
<name>A0A1V0NIG8_LACLL</name>
<accession>A0A1V0NIG8</accession>
<gene>
    <name evidence="1" type="ORF">LL275_2042</name>
</gene>
<evidence type="ECO:0000313" key="2">
    <source>
        <dbReference type="Proteomes" id="UP000192085"/>
    </source>
</evidence>
<dbReference type="Pfam" id="PF13031">
    <property type="entry name" value="DUF3892"/>
    <property type="match status" value="1"/>
</dbReference>
<dbReference type="InterPro" id="IPR024997">
    <property type="entry name" value="DUF3892"/>
</dbReference>